<name>A0A101FX44_9CHLR</name>
<accession>A0A101FX44</accession>
<evidence type="ECO:0000313" key="2">
    <source>
        <dbReference type="Proteomes" id="UP000064249"/>
    </source>
</evidence>
<proteinExistence type="predicted"/>
<dbReference type="EMBL" id="LGFU01000128">
    <property type="protein sequence ID" value="KUK45872.1"/>
    <property type="molecule type" value="Genomic_DNA"/>
</dbReference>
<reference evidence="1 2" key="1">
    <citation type="journal article" date="2015" name="MBio">
        <title>Genome-Resolved Metagenomic Analysis Reveals Roles for Candidate Phyla and Other Microbial Community Members in Biogeochemical Transformations in Oil Reservoirs.</title>
        <authorList>
            <person name="Hu P."/>
            <person name="Tom L."/>
            <person name="Singh A."/>
            <person name="Thomas B.C."/>
            <person name="Baker B.J."/>
            <person name="Piceno Y.M."/>
            <person name="Andersen G.L."/>
            <person name="Banfield J.F."/>
        </authorList>
    </citation>
    <scope>NUCLEOTIDE SEQUENCE [LARGE SCALE GENOMIC DNA]</scope>
    <source>
        <strain evidence="1">46_16</strain>
    </source>
</reference>
<evidence type="ECO:0000313" key="1">
    <source>
        <dbReference type="EMBL" id="KUK45872.1"/>
    </source>
</evidence>
<protein>
    <submittedName>
        <fullName evidence="1">GTPase HflX</fullName>
    </submittedName>
</protein>
<dbReference type="AlphaFoldDB" id="A0A101FX44"/>
<comment type="caution">
    <text evidence="1">The sequence shown here is derived from an EMBL/GenBank/DDBJ whole genome shotgun (WGS) entry which is preliminary data.</text>
</comment>
<organism evidence="1 2">
    <name type="scientific">Anaerolinea thermophila</name>
    <dbReference type="NCBI Taxonomy" id="167964"/>
    <lineage>
        <taxon>Bacteria</taxon>
        <taxon>Bacillati</taxon>
        <taxon>Chloroflexota</taxon>
        <taxon>Anaerolineae</taxon>
        <taxon>Anaerolineales</taxon>
        <taxon>Anaerolineaceae</taxon>
        <taxon>Anaerolinea</taxon>
    </lineage>
</organism>
<feature type="non-terminal residue" evidence="1">
    <location>
        <position position="48"/>
    </location>
</feature>
<gene>
    <name evidence="1" type="ORF">XD73_1257</name>
</gene>
<sequence length="48" mass="5127">MTKLIVTTAPQEKALLIGVSLFSDKNLLPLEDSLEELSLLADTAGVEV</sequence>
<dbReference type="Proteomes" id="UP000064249">
    <property type="component" value="Unassembled WGS sequence"/>
</dbReference>